<evidence type="ECO:0000256" key="1">
    <source>
        <dbReference type="SAM" id="MobiDB-lite"/>
    </source>
</evidence>
<gene>
    <name evidence="3" type="ORF">SELMODRAFT_424772</name>
</gene>
<accession>D8SRL0</accession>
<protein>
    <recommendedName>
        <fullName evidence="2">SUI1 domain-containing protein</fullName>
    </recommendedName>
</protein>
<dbReference type="eggNOG" id="KOG1770">
    <property type="taxonomic scope" value="Eukaryota"/>
</dbReference>
<dbReference type="Proteomes" id="UP000001514">
    <property type="component" value="Unassembled WGS sequence"/>
</dbReference>
<dbReference type="KEGG" id="smo:SELMODRAFT_424772"/>
<dbReference type="EMBL" id="GL377635">
    <property type="protein sequence ID" value="EFJ12950.1"/>
    <property type="molecule type" value="Genomic_DNA"/>
</dbReference>
<evidence type="ECO:0000313" key="4">
    <source>
        <dbReference type="Proteomes" id="UP000001514"/>
    </source>
</evidence>
<dbReference type="InterPro" id="IPR036877">
    <property type="entry name" value="SUI1_dom_sf"/>
</dbReference>
<dbReference type="PROSITE" id="PS50296">
    <property type="entry name" value="SUI1"/>
    <property type="match status" value="1"/>
</dbReference>
<evidence type="ECO:0000313" key="3">
    <source>
        <dbReference type="EMBL" id="EFJ12950.1"/>
    </source>
</evidence>
<dbReference type="GO" id="GO:0003743">
    <property type="term" value="F:translation initiation factor activity"/>
    <property type="evidence" value="ECO:0007669"/>
    <property type="project" value="InterPro"/>
</dbReference>
<sequence>MCQIFSSEGRLKAEKPRREIYAQLKQMLMTKSCLNQDTWWTYDYFCLKKEFNNKRLKDVKRESCCNGTVVDDPELGQVIQLHGDQRKNVSSSCAPSPTTCWSRVISVLVTTSSQEEERRHASLHRQPGEAVQEAYMDEQEEAGDGSGCRS</sequence>
<dbReference type="HOGENOM" id="CLU_1743680_0_0_1"/>
<evidence type="ECO:0000259" key="2">
    <source>
        <dbReference type="PROSITE" id="PS50296"/>
    </source>
</evidence>
<reference evidence="3 4" key="1">
    <citation type="journal article" date="2011" name="Science">
        <title>The Selaginella genome identifies genetic changes associated with the evolution of vascular plants.</title>
        <authorList>
            <person name="Banks J.A."/>
            <person name="Nishiyama T."/>
            <person name="Hasebe M."/>
            <person name="Bowman J.L."/>
            <person name="Gribskov M."/>
            <person name="dePamphilis C."/>
            <person name="Albert V.A."/>
            <person name="Aono N."/>
            <person name="Aoyama T."/>
            <person name="Ambrose B.A."/>
            <person name="Ashton N.W."/>
            <person name="Axtell M.J."/>
            <person name="Barker E."/>
            <person name="Barker M.S."/>
            <person name="Bennetzen J.L."/>
            <person name="Bonawitz N.D."/>
            <person name="Chapple C."/>
            <person name="Cheng C."/>
            <person name="Correa L.G."/>
            <person name="Dacre M."/>
            <person name="DeBarry J."/>
            <person name="Dreyer I."/>
            <person name="Elias M."/>
            <person name="Engstrom E.M."/>
            <person name="Estelle M."/>
            <person name="Feng L."/>
            <person name="Finet C."/>
            <person name="Floyd S.K."/>
            <person name="Frommer W.B."/>
            <person name="Fujita T."/>
            <person name="Gramzow L."/>
            <person name="Gutensohn M."/>
            <person name="Harholt J."/>
            <person name="Hattori M."/>
            <person name="Heyl A."/>
            <person name="Hirai T."/>
            <person name="Hiwatashi Y."/>
            <person name="Ishikawa M."/>
            <person name="Iwata M."/>
            <person name="Karol K.G."/>
            <person name="Koehler B."/>
            <person name="Kolukisaoglu U."/>
            <person name="Kubo M."/>
            <person name="Kurata T."/>
            <person name="Lalonde S."/>
            <person name="Li K."/>
            <person name="Li Y."/>
            <person name="Litt A."/>
            <person name="Lyons E."/>
            <person name="Manning G."/>
            <person name="Maruyama T."/>
            <person name="Michael T.P."/>
            <person name="Mikami K."/>
            <person name="Miyazaki S."/>
            <person name="Morinaga S."/>
            <person name="Murata T."/>
            <person name="Mueller-Roeber B."/>
            <person name="Nelson D.R."/>
            <person name="Obara M."/>
            <person name="Oguri Y."/>
            <person name="Olmstead R.G."/>
            <person name="Onodera N."/>
            <person name="Petersen B.L."/>
            <person name="Pils B."/>
            <person name="Prigge M."/>
            <person name="Rensing S.A."/>
            <person name="Riano-Pachon D.M."/>
            <person name="Roberts A.W."/>
            <person name="Sato Y."/>
            <person name="Scheller H.V."/>
            <person name="Schulz B."/>
            <person name="Schulz C."/>
            <person name="Shakirov E.V."/>
            <person name="Shibagaki N."/>
            <person name="Shinohara N."/>
            <person name="Shippen D.E."/>
            <person name="Soerensen I."/>
            <person name="Sotooka R."/>
            <person name="Sugimoto N."/>
            <person name="Sugita M."/>
            <person name="Sumikawa N."/>
            <person name="Tanurdzic M."/>
            <person name="Theissen G."/>
            <person name="Ulvskov P."/>
            <person name="Wakazuki S."/>
            <person name="Weng J.K."/>
            <person name="Willats W.W."/>
            <person name="Wipf D."/>
            <person name="Wolf P.G."/>
            <person name="Yang L."/>
            <person name="Zimmer A.D."/>
            <person name="Zhu Q."/>
            <person name="Mitros T."/>
            <person name="Hellsten U."/>
            <person name="Loque D."/>
            <person name="Otillar R."/>
            <person name="Salamov A."/>
            <person name="Schmutz J."/>
            <person name="Shapiro H."/>
            <person name="Lindquist E."/>
            <person name="Lucas S."/>
            <person name="Rokhsar D."/>
            <person name="Grigoriev I.V."/>
        </authorList>
    </citation>
    <scope>NUCLEOTIDE SEQUENCE [LARGE SCALE GENOMIC DNA]</scope>
</reference>
<feature type="region of interest" description="Disordered" evidence="1">
    <location>
        <begin position="112"/>
        <end position="150"/>
    </location>
</feature>
<dbReference type="SUPFAM" id="SSF55159">
    <property type="entry name" value="eIF1-like"/>
    <property type="match status" value="1"/>
</dbReference>
<dbReference type="Gramene" id="EFJ12950">
    <property type="protein sequence ID" value="EFJ12950"/>
    <property type="gene ID" value="SELMODRAFT_424772"/>
</dbReference>
<dbReference type="STRING" id="88036.D8SRL0"/>
<dbReference type="PANTHER" id="PTHR10388">
    <property type="entry name" value="EUKARYOTIC TRANSLATION INITIATION FACTOR SUI1"/>
    <property type="match status" value="1"/>
</dbReference>
<dbReference type="AlphaFoldDB" id="D8SRL0"/>
<feature type="domain" description="SUI1" evidence="2">
    <location>
        <begin position="57"/>
        <end position="89"/>
    </location>
</feature>
<dbReference type="Gene3D" id="3.30.780.10">
    <property type="entry name" value="SUI1-like domain"/>
    <property type="match status" value="1"/>
</dbReference>
<dbReference type="InterPro" id="IPR001950">
    <property type="entry name" value="SUI1"/>
</dbReference>
<dbReference type="GO" id="GO:0003723">
    <property type="term" value="F:RNA binding"/>
    <property type="evidence" value="ECO:0000318"/>
    <property type="project" value="GO_Central"/>
</dbReference>
<proteinExistence type="predicted"/>
<dbReference type="Pfam" id="PF01253">
    <property type="entry name" value="SUI1"/>
    <property type="match status" value="1"/>
</dbReference>
<name>D8SRL0_SELML</name>
<organism evidence="4">
    <name type="scientific">Selaginella moellendorffii</name>
    <name type="common">Spikemoss</name>
    <dbReference type="NCBI Taxonomy" id="88036"/>
    <lineage>
        <taxon>Eukaryota</taxon>
        <taxon>Viridiplantae</taxon>
        <taxon>Streptophyta</taxon>
        <taxon>Embryophyta</taxon>
        <taxon>Tracheophyta</taxon>
        <taxon>Lycopodiopsida</taxon>
        <taxon>Selaginellales</taxon>
        <taxon>Selaginellaceae</taxon>
        <taxon>Selaginella</taxon>
    </lineage>
</organism>
<keyword evidence="4" id="KW-1185">Reference proteome</keyword>
<dbReference type="InParanoid" id="D8SRL0"/>